<proteinExistence type="predicted"/>
<protein>
    <submittedName>
        <fullName evidence="1">Uncharacterized protein</fullName>
    </submittedName>
</protein>
<reference evidence="1" key="1">
    <citation type="submission" date="2014-09" db="EMBL/GenBank/DDBJ databases">
        <authorList>
            <person name="Magalhaes I.L.F."/>
            <person name="Oliveira U."/>
            <person name="Santos F.R."/>
            <person name="Vidigal T.H.D.A."/>
            <person name="Brescovit A.D."/>
            <person name="Santos A.J."/>
        </authorList>
    </citation>
    <scope>NUCLEOTIDE SEQUENCE</scope>
    <source>
        <tissue evidence="1">Shoot tissue taken approximately 20 cm above the soil surface</tissue>
    </source>
</reference>
<organism evidence="1">
    <name type="scientific">Arundo donax</name>
    <name type="common">Giant reed</name>
    <name type="synonym">Donax arundinaceus</name>
    <dbReference type="NCBI Taxonomy" id="35708"/>
    <lineage>
        <taxon>Eukaryota</taxon>
        <taxon>Viridiplantae</taxon>
        <taxon>Streptophyta</taxon>
        <taxon>Embryophyta</taxon>
        <taxon>Tracheophyta</taxon>
        <taxon>Spermatophyta</taxon>
        <taxon>Magnoliopsida</taxon>
        <taxon>Liliopsida</taxon>
        <taxon>Poales</taxon>
        <taxon>Poaceae</taxon>
        <taxon>PACMAD clade</taxon>
        <taxon>Arundinoideae</taxon>
        <taxon>Arundineae</taxon>
        <taxon>Arundo</taxon>
    </lineage>
</organism>
<reference evidence="1" key="2">
    <citation type="journal article" date="2015" name="Data Brief">
        <title>Shoot transcriptome of the giant reed, Arundo donax.</title>
        <authorList>
            <person name="Barrero R.A."/>
            <person name="Guerrero F.D."/>
            <person name="Moolhuijzen P."/>
            <person name="Goolsby J.A."/>
            <person name="Tidwell J."/>
            <person name="Bellgard S.E."/>
            <person name="Bellgard M.I."/>
        </authorList>
    </citation>
    <scope>NUCLEOTIDE SEQUENCE</scope>
    <source>
        <tissue evidence="1">Shoot tissue taken approximately 20 cm above the soil surface</tissue>
    </source>
</reference>
<evidence type="ECO:0000313" key="1">
    <source>
        <dbReference type="EMBL" id="JAD46338.1"/>
    </source>
</evidence>
<dbReference type="EMBL" id="GBRH01251557">
    <property type="protein sequence ID" value="JAD46338.1"/>
    <property type="molecule type" value="Transcribed_RNA"/>
</dbReference>
<name>A0A0A9A8R7_ARUDO</name>
<accession>A0A0A9A8R7</accession>
<dbReference type="AlphaFoldDB" id="A0A0A9A8R7"/>
<sequence length="52" mass="6123">MERRIFGIRKVSIQQGQQPEHLLNDELWGYQVRSSLANISAKIERPMLDAWL</sequence>